<evidence type="ECO:0000256" key="1">
    <source>
        <dbReference type="SAM" id="Coils"/>
    </source>
</evidence>
<dbReference type="SUPFAM" id="SSF52540">
    <property type="entry name" value="P-loop containing nucleoside triphosphate hydrolases"/>
    <property type="match status" value="1"/>
</dbReference>
<evidence type="ECO:0000259" key="4">
    <source>
        <dbReference type="Pfam" id="PF24564"/>
    </source>
</evidence>
<dbReference type="EMBL" id="GG663372">
    <property type="protein sequence ID" value="EEH04969.1"/>
    <property type="molecule type" value="Genomic_DNA"/>
</dbReference>
<dbReference type="GeneID" id="69039936"/>
<proteinExistence type="predicted"/>
<keyword evidence="1" id="KW-0175">Coiled coil</keyword>
<dbReference type="STRING" id="447093.C0NU89"/>
<dbReference type="Proteomes" id="UP000001631">
    <property type="component" value="Unassembled WGS sequence"/>
</dbReference>
<dbReference type="InterPro" id="IPR045063">
    <property type="entry name" value="Dynamin_N"/>
</dbReference>
<feature type="domain" description="DUF7605" evidence="4">
    <location>
        <begin position="807"/>
        <end position="967"/>
    </location>
</feature>
<accession>C0NU89</accession>
<dbReference type="InParanoid" id="C0NU89"/>
<dbReference type="AlphaFoldDB" id="C0NU89"/>
<name>C0NU89_AJECG</name>
<protein>
    <recommendedName>
        <fullName evidence="7">Tat pathway signal sequence</fullName>
    </recommendedName>
</protein>
<dbReference type="VEuPathDB" id="FungiDB:I7I50_12235"/>
<dbReference type="Pfam" id="PF24564">
    <property type="entry name" value="DUF7605"/>
    <property type="match status" value="1"/>
</dbReference>
<keyword evidence="6" id="KW-1185">Reference proteome</keyword>
<feature type="region of interest" description="Disordered" evidence="2">
    <location>
        <begin position="523"/>
        <end position="543"/>
    </location>
</feature>
<evidence type="ECO:0008006" key="7">
    <source>
        <dbReference type="Google" id="ProtNLM"/>
    </source>
</evidence>
<evidence type="ECO:0000256" key="2">
    <source>
        <dbReference type="SAM" id="MobiDB-lite"/>
    </source>
</evidence>
<feature type="compositionally biased region" description="Basic residues" evidence="2">
    <location>
        <begin position="312"/>
        <end position="322"/>
    </location>
</feature>
<dbReference type="InterPro" id="IPR056024">
    <property type="entry name" value="DUF7605"/>
</dbReference>
<dbReference type="RefSeq" id="XP_045285450.1">
    <property type="nucleotide sequence ID" value="XM_045433969.1"/>
</dbReference>
<dbReference type="InterPro" id="IPR027417">
    <property type="entry name" value="P-loop_NTPase"/>
</dbReference>
<evidence type="ECO:0000313" key="5">
    <source>
        <dbReference type="EMBL" id="EEH04969.1"/>
    </source>
</evidence>
<feature type="region of interest" description="Disordered" evidence="2">
    <location>
        <begin position="312"/>
        <end position="335"/>
    </location>
</feature>
<feature type="coiled-coil region" evidence="1">
    <location>
        <begin position="573"/>
        <end position="600"/>
    </location>
</feature>
<evidence type="ECO:0000259" key="3">
    <source>
        <dbReference type="Pfam" id="PF00350"/>
    </source>
</evidence>
<feature type="compositionally biased region" description="Polar residues" evidence="2">
    <location>
        <begin position="532"/>
        <end position="543"/>
    </location>
</feature>
<reference evidence="5" key="1">
    <citation type="submission" date="2009-02" db="EMBL/GenBank/DDBJ databases">
        <title>The Genome Sequence of Ajellomyces capsulatus strain G186AR.</title>
        <authorList>
            <consortium name="The Broad Institute Genome Sequencing Platform"/>
            <person name="Champion M."/>
            <person name="Cuomo C."/>
            <person name="Ma L.-J."/>
            <person name="Henn M.R."/>
            <person name="Sil A."/>
            <person name="Goldman B."/>
            <person name="Young S.K."/>
            <person name="Kodira C.D."/>
            <person name="Zeng Q."/>
            <person name="Koehrsen M."/>
            <person name="Alvarado L."/>
            <person name="Berlin A."/>
            <person name="Borenstein D."/>
            <person name="Chen Z."/>
            <person name="Engels R."/>
            <person name="Freedman E."/>
            <person name="Gellesch M."/>
            <person name="Goldberg J."/>
            <person name="Griggs A."/>
            <person name="Gujja S."/>
            <person name="Heiman D."/>
            <person name="Hepburn T."/>
            <person name="Howarth C."/>
            <person name="Jen D."/>
            <person name="Larson L."/>
            <person name="Lewis B."/>
            <person name="Mehta T."/>
            <person name="Park D."/>
            <person name="Pearson M."/>
            <person name="Roberts A."/>
            <person name="Saif S."/>
            <person name="Shea T."/>
            <person name="Shenoy N."/>
            <person name="Sisk P."/>
            <person name="Stolte C."/>
            <person name="Sykes S."/>
            <person name="Walk T."/>
            <person name="White J."/>
            <person name="Yandava C."/>
            <person name="Klein B."/>
            <person name="McEwen J.G."/>
            <person name="Puccia R."/>
            <person name="Goldman G.H."/>
            <person name="Felipe M.S."/>
            <person name="Nino-Vega G."/>
            <person name="San-Blas G."/>
            <person name="Taylor J."/>
            <person name="Mendoza L."/>
            <person name="Galagan J."/>
            <person name="Nusbaum C."/>
            <person name="Birren B."/>
        </authorList>
    </citation>
    <scope>NUCLEOTIDE SEQUENCE</scope>
    <source>
        <strain evidence="5">G186AR</strain>
    </source>
</reference>
<dbReference type="HOGENOM" id="CLU_005249_3_0_1"/>
<feature type="domain" description="Dynamin N-terminal" evidence="3">
    <location>
        <begin position="166"/>
        <end position="414"/>
    </location>
</feature>
<sequence>MADPPGSPGPHANCSAYPELLDDVKLEEDNEANYDNPFQVADVLLGEAPLVINPTGQTAPANVNLPLNLTPQLQANAPADNPTNGLIGRVEIKLKELVPAPSTTRRRYLNHDCSIENLENGRKEGLHFLDRLRSLFQKYSHQPSENRWLKQTEELSKKAVPPRVIIGVVGTTGAGKSSLINALLDEERLVPTNSMRACTAVVTEISFNHAPNRYRAEIEFISLAEWEEELKLIFGDIELGNQQKGDNSDSAIARAKTTAVYPDTPDILKSSIKELLVHENVSNVLGKTIEFAEDDPIVFYTQLQKYVDSKTKTRGKGMKGKSKTGGQKGCNGGLRNAKESVGTSMEFWPLIRIVRLYVKAPVLATGAAIVDLPGMQDANAARAAVASRYIEQCSSLWVVAPITRAVDDKTAKTLLSNNFQRRIQMDGTLSAVTFICSKTDDINLSEMVLDFEDIVDEPLSTLETPEISTTLLQENLEALKDERNEIVMSIDDICEEMAAMGCSFSPLKGNDGSPKRNRPTDYYPDFKRHGENATNECGLNDNNMEINDDQPADSVEKRWCDASNKRKHLSHRKKQIDSEIKQMIELLNNARENEQRKQNKLGLRCIIERNQTVKAQIRQDFTDGVRQLDEANAEEESFDPSVDLRDYDQVARALPVFCVSSKAYQKLKGRLRRDHAVKAFCNTEETEIPALQAHCLSLTVAQRKSGCQSFLNGLQQLVNSLDLLCSISGSSESLCEERKENNRIFLQSRLDALQLDLENLTGELLAEITSAIKRNIFDKFGFASSQACNEVENTLEEWHRSRKISPEGLAWNTYKAICRRQGVYKHHDWNSKLIQPMMPILAASWERSFSLLIPKMLSRFAETSYGYVKALNESLAPRLSARTANPNIPLKLKSQLTTYQASFKEISCASDAMLNQSHKAANRAFVPIIAAELKEAYEDCGSASESVGQGVHIRMKNIMTEHVQKGRHEMFRKSTEHVQSELEGTLQSIRNFLALKIEMLFQTIRLDYENSFEKSQTSEEKALNKELKKLLQRNTMFNGTAASTSTSGDVQGQPFNWIKNEVNADFA</sequence>
<evidence type="ECO:0000313" key="6">
    <source>
        <dbReference type="Proteomes" id="UP000001631"/>
    </source>
</evidence>
<dbReference type="Pfam" id="PF00350">
    <property type="entry name" value="Dynamin_N"/>
    <property type="match status" value="1"/>
</dbReference>
<gene>
    <name evidence="5" type="ORF">HCBG_06920</name>
</gene>
<dbReference type="PANTHER" id="PTHR36681">
    <property type="entry name" value="NUCLEAR GTPASE, GERMINAL CENTER-ASSOCIATED, TANDEM DUPLICATE 3"/>
    <property type="match status" value="1"/>
</dbReference>
<organism evidence="5 6">
    <name type="scientific">Ajellomyces capsulatus (strain G186AR / H82 / ATCC MYA-2454 / RMSCC 2432)</name>
    <name type="common">Darling's disease fungus</name>
    <name type="synonym">Histoplasma capsulatum</name>
    <dbReference type="NCBI Taxonomy" id="447093"/>
    <lineage>
        <taxon>Eukaryota</taxon>
        <taxon>Fungi</taxon>
        <taxon>Dikarya</taxon>
        <taxon>Ascomycota</taxon>
        <taxon>Pezizomycotina</taxon>
        <taxon>Eurotiomycetes</taxon>
        <taxon>Eurotiomycetidae</taxon>
        <taxon>Onygenales</taxon>
        <taxon>Ajellomycetaceae</taxon>
        <taxon>Histoplasma</taxon>
    </lineage>
</organism>
<dbReference type="PANTHER" id="PTHR36681:SF3">
    <property type="entry name" value="NUCLEAR GTPASE, GERMINAL CENTER-ASSOCIATED, TANDEM DUPLICATE 3"/>
    <property type="match status" value="1"/>
</dbReference>
<dbReference type="Gene3D" id="3.40.50.300">
    <property type="entry name" value="P-loop containing nucleotide triphosphate hydrolases"/>
    <property type="match status" value="1"/>
</dbReference>